<protein>
    <submittedName>
        <fullName evidence="3">Uncharacterized protein</fullName>
    </submittedName>
</protein>
<dbReference type="PANTHER" id="PTHR13947:SF37">
    <property type="entry name" value="LD18367P"/>
    <property type="match status" value="1"/>
</dbReference>
<organism evidence="3 4">
    <name type="scientific">Chrysemys picta bellii</name>
    <name type="common">Western painted turtle</name>
    <name type="synonym">Emys bellii</name>
    <dbReference type="NCBI Taxonomy" id="8478"/>
    <lineage>
        <taxon>Eukaryota</taxon>
        <taxon>Metazoa</taxon>
        <taxon>Chordata</taxon>
        <taxon>Craniata</taxon>
        <taxon>Vertebrata</taxon>
        <taxon>Euteleostomi</taxon>
        <taxon>Archelosauria</taxon>
        <taxon>Testudinata</taxon>
        <taxon>Testudines</taxon>
        <taxon>Cryptodira</taxon>
        <taxon>Durocryptodira</taxon>
        <taxon>Testudinoidea</taxon>
        <taxon>Emydidae</taxon>
        <taxon>Chrysemys</taxon>
    </lineage>
</organism>
<name>A0A8C3F5D8_CHRPI</name>
<keyword evidence="2" id="KW-1133">Transmembrane helix</keyword>
<proteinExistence type="predicted"/>
<dbReference type="AlphaFoldDB" id="A0A8C3F5D8"/>
<dbReference type="InterPro" id="IPR050769">
    <property type="entry name" value="NAT_camello-type"/>
</dbReference>
<keyword evidence="4" id="KW-1185">Reference proteome</keyword>
<evidence type="ECO:0000256" key="1">
    <source>
        <dbReference type="ARBA" id="ARBA00022679"/>
    </source>
</evidence>
<dbReference type="Ensembl" id="ENSCPBT00000003159.1">
    <property type="protein sequence ID" value="ENSCPBP00000002587.1"/>
    <property type="gene ID" value="ENSCPBG00000002075.1"/>
</dbReference>
<keyword evidence="1" id="KW-0808">Transferase</keyword>
<dbReference type="GO" id="GO:0008080">
    <property type="term" value="F:N-acetyltransferase activity"/>
    <property type="evidence" value="ECO:0007669"/>
    <property type="project" value="InterPro"/>
</dbReference>
<reference evidence="3" key="1">
    <citation type="submission" date="2025-08" db="UniProtKB">
        <authorList>
            <consortium name="Ensembl"/>
        </authorList>
    </citation>
    <scope>IDENTIFICATION</scope>
</reference>
<dbReference type="PANTHER" id="PTHR13947">
    <property type="entry name" value="GNAT FAMILY N-ACETYLTRANSFERASE"/>
    <property type="match status" value="1"/>
</dbReference>
<dbReference type="GeneTree" id="ENSGT01030000237488"/>
<feature type="transmembrane region" description="Helical" evidence="2">
    <location>
        <begin position="46"/>
        <end position="72"/>
    </location>
</feature>
<evidence type="ECO:0000256" key="2">
    <source>
        <dbReference type="SAM" id="Phobius"/>
    </source>
</evidence>
<reference evidence="3" key="2">
    <citation type="submission" date="2025-09" db="UniProtKB">
        <authorList>
            <consortium name="Ensembl"/>
        </authorList>
    </citation>
    <scope>IDENTIFICATION</scope>
</reference>
<sequence length="116" mass="12912">MAPYRIRQYEDGDYEAVCTMFGHGVMEYAPAAFIYMLKCPQAQLHFLGLFLAVLAASGSLLVSLLALLVCLWRGIRGLIPSPSHFPGPACMNREQQYTKSEDANNSMFIGMNFQQA</sequence>
<keyword evidence="2" id="KW-0472">Membrane</keyword>
<accession>A0A8C3F5D8</accession>
<evidence type="ECO:0000313" key="4">
    <source>
        <dbReference type="Proteomes" id="UP000694380"/>
    </source>
</evidence>
<dbReference type="Proteomes" id="UP000694380">
    <property type="component" value="Unplaced"/>
</dbReference>
<keyword evidence="2" id="KW-0812">Transmembrane</keyword>
<evidence type="ECO:0000313" key="3">
    <source>
        <dbReference type="Ensembl" id="ENSCPBP00000002587.1"/>
    </source>
</evidence>